<dbReference type="OrthoDB" id="5294875at2"/>
<dbReference type="Pfam" id="PF00050">
    <property type="entry name" value="Kazal_1"/>
    <property type="match status" value="3"/>
</dbReference>
<organism evidence="2 3">
    <name type="scientific">Sorangium cellulosum</name>
    <name type="common">Polyangium cellulosum</name>
    <dbReference type="NCBI Taxonomy" id="56"/>
    <lineage>
        <taxon>Bacteria</taxon>
        <taxon>Pseudomonadati</taxon>
        <taxon>Myxococcota</taxon>
        <taxon>Polyangia</taxon>
        <taxon>Polyangiales</taxon>
        <taxon>Polyangiaceae</taxon>
        <taxon>Sorangium</taxon>
    </lineage>
</organism>
<dbReference type="GO" id="GO:0005615">
    <property type="term" value="C:extracellular space"/>
    <property type="evidence" value="ECO:0007669"/>
    <property type="project" value="TreeGrafter"/>
</dbReference>
<feature type="domain" description="Kazal-like" evidence="1">
    <location>
        <begin position="240"/>
        <end position="289"/>
    </location>
</feature>
<accession>A0A4P2Q210</accession>
<dbReference type="InterPro" id="IPR036058">
    <property type="entry name" value="Kazal_dom_sf"/>
</dbReference>
<gene>
    <name evidence="2" type="ORF">SOCEGT47_037930</name>
</gene>
<reference evidence="2 3" key="1">
    <citation type="submission" date="2015-09" db="EMBL/GenBank/DDBJ databases">
        <title>Sorangium comparison.</title>
        <authorList>
            <person name="Zaburannyi N."/>
            <person name="Bunk B."/>
            <person name="Overmann J."/>
            <person name="Mueller R."/>
        </authorList>
    </citation>
    <scope>NUCLEOTIDE SEQUENCE [LARGE SCALE GENOMIC DNA]</scope>
    <source>
        <strain evidence="2 3">So ceGT47</strain>
    </source>
</reference>
<dbReference type="PROSITE" id="PS51465">
    <property type="entry name" value="KAZAL_2"/>
    <property type="match status" value="3"/>
</dbReference>
<dbReference type="AlphaFoldDB" id="A0A4P2Q210"/>
<protein>
    <recommendedName>
        <fullName evidence="1">Kazal-like domain-containing protein</fullName>
    </recommendedName>
</protein>
<name>A0A4P2Q210_SORCE</name>
<dbReference type="SUPFAM" id="SSF100895">
    <property type="entry name" value="Kazal-type serine protease inhibitors"/>
    <property type="match status" value="3"/>
</dbReference>
<dbReference type="PROSITE" id="PS51257">
    <property type="entry name" value="PROKAR_LIPOPROTEIN"/>
    <property type="match status" value="1"/>
</dbReference>
<feature type="domain" description="Kazal-like" evidence="1">
    <location>
        <begin position="80"/>
        <end position="129"/>
    </location>
</feature>
<feature type="domain" description="Kazal-like" evidence="1">
    <location>
        <begin position="160"/>
        <end position="209"/>
    </location>
</feature>
<dbReference type="EMBL" id="CP012670">
    <property type="protein sequence ID" value="AUX23270.1"/>
    <property type="molecule type" value="Genomic_DNA"/>
</dbReference>
<dbReference type="RefSeq" id="WP_129348309.1">
    <property type="nucleotide sequence ID" value="NZ_CP012670.1"/>
</dbReference>
<dbReference type="PANTHER" id="PTHR21131:SF0">
    <property type="entry name" value="GEO10195P1-RELATED"/>
    <property type="match status" value="1"/>
</dbReference>
<dbReference type="Gene3D" id="3.30.60.30">
    <property type="match status" value="3"/>
</dbReference>
<evidence type="ECO:0000313" key="3">
    <source>
        <dbReference type="Proteomes" id="UP000295781"/>
    </source>
</evidence>
<dbReference type="PANTHER" id="PTHR21131">
    <property type="entry name" value="SERINE-TYPE ENDOPEPTIDASE INHIBITOR"/>
    <property type="match status" value="1"/>
</dbReference>
<dbReference type="SMART" id="SM00280">
    <property type="entry name" value="KAZAL"/>
    <property type="match status" value="3"/>
</dbReference>
<evidence type="ECO:0000259" key="1">
    <source>
        <dbReference type="PROSITE" id="PS51465"/>
    </source>
</evidence>
<dbReference type="CDD" id="cd00104">
    <property type="entry name" value="KAZAL_FS"/>
    <property type="match status" value="3"/>
</dbReference>
<dbReference type="Proteomes" id="UP000295781">
    <property type="component" value="Chromosome"/>
</dbReference>
<dbReference type="InterPro" id="IPR002350">
    <property type="entry name" value="Kazal_dom"/>
</dbReference>
<evidence type="ECO:0000313" key="2">
    <source>
        <dbReference type="EMBL" id="AUX23270.1"/>
    </source>
</evidence>
<proteinExistence type="predicted"/>
<sequence>MNIRDCIKNSRIASVLFLALSVAPLTVGCQVEAIDGDADSIDAASQEVRGGGDACGGLLGLMCERGEFCNYDLEAQCGAGDQMGTCEPIPEMCLKVYDPVCGCDGKTYGNECEANAAGVSVASLGECAPAPNDACGGIAGLACERGEFCDYSPEAQCGAGDQMGTCEPIPRACTKEYRPVCGCDGQTYSNACVANAAGVSVASPGACASPPERACGGLLGLMCERGEFCNYSLEAQCGAGDQMGTCEPRPELCLQVYDPVCGCDGKTYSNACVANAAGVSVASPGACAARL</sequence>
<dbReference type="InterPro" id="IPR053265">
    <property type="entry name" value="Serpin"/>
</dbReference>